<gene>
    <name evidence="2" type="ORF">AZE42_04410</name>
</gene>
<dbReference type="InterPro" id="IPR052228">
    <property type="entry name" value="Sec_Metab_Biosynth_Oxidored"/>
</dbReference>
<evidence type="ECO:0008006" key="4">
    <source>
        <dbReference type="Google" id="ProtNLM"/>
    </source>
</evidence>
<evidence type="ECO:0000256" key="1">
    <source>
        <dbReference type="ARBA" id="ARBA00023002"/>
    </source>
</evidence>
<dbReference type="InterPro" id="IPR036291">
    <property type="entry name" value="NAD(P)-bd_dom_sf"/>
</dbReference>
<dbReference type="Proteomes" id="UP000183567">
    <property type="component" value="Unassembled WGS sequence"/>
</dbReference>
<evidence type="ECO:0000313" key="3">
    <source>
        <dbReference type="Proteomes" id="UP000183567"/>
    </source>
</evidence>
<proteinExistence type="predicted"/>
<protein>
    <recommendedName>
        <fullName evidence="4">NAD(P)-binding protein</fullName>
    </recommendedName>
</protein>
<dbReference type="OrthoDB" id="2898509at2759"/>
<organism evidence="2 3">
    <name type="scientific">Rhizopogon vesiculosus</name>
    <dbReference type="NCBI Taxonomy" id="180088"/>
    <lineage>
        <taxon>Eukaryota</taxon>
        <taxon>Fungi</taxon>
        <taxon>Dikarya</taxon>
        <taxon>Basidiomycota</taxon>
        <taxon>Agaricomycotina</taxon>
        <taxon>Agaricomycetes</taxon>
        <taxon>Agaricomycetidae</taxon>
        <taxon>Boletales</taxon>
        <taxon>Suillineae</taxon>
        <taxon>Rhizopogonaceae</taxon>
        <taxon>Rhizopogon</taxon>
    </lineage>
</organism>
<sequence>MLSLSAARIANATHFTTSKSHPVALFIGGTSGIGEAAARAMARYTKGDSHIIICGRNREAADNIISSFPEHPQSQYEFVACDASLMKNVKTVTSDLLSRLQKLNYIVLSPGILTMRGRTETEEGIDQKLALHYYARWKFIHDLLPLLRNAKDAGEDAKVLTVLGAGRGGEIDLEDLGLKKNYTLAKVAGAAETYNDLMIEEFSSREPDLTFTHITPGVVLTPLLTPKQWYLKPLSFILSTALRPFVFSADECAEYLLQSLLYDKSGAFMRGTKAQLLYPPASISGRDEARQKLWDHTLRSVDV</sequence>
<comment type="caution">
    <text evidence="2">The sequence shown here is derived from an EMBL/GenBank/DDBJ whole genome shotgun (WGS) entry which is preliminary data.</text>
</comment>
<dbReference type="Gene3D" id="3.40.50.720">
    <property type="entry name" value="NAD(P)-binding Rossmann-like Domain"/>
    <property type="match status" value="1"/>
</dbReference>
<dbReference type="AlphaFoldDB" id="A0A1J8QP02"/>
<reference evidence="2 3" key="1">
    <citation type="submission" date="2016-03" db="EMBL/GenBank/DDBJ databases">
        <title>Comparative genomics of the ectomycorrhizal sister species Rhizopogon vinicolor and Rhizopogon vesiculosus (Basidiomycota: Boletales) reveals a divergence of the mating type B locus.</title>
        <authorList>
            <person name="Mujic A.B."/>
            <person name="Kuo A."/>
            <person name="Tritt A."/>
            <person name="Lipzen A."/>
            <person name="Chen C."/>
            <person name="Johnson J."/>
            <person name="Sharma A."/>
            <person name="Barry K."/>
            <person name="Grigoriev I.V."/>
            <person name="Spatafora J.W."/>
        </authorList>
    </citation>
    <scope>NUCLEOTIDE SEQUENCE [LARGE SCALE GENOMIC DNA]</scope>
    <source>
        <strain evidence="2 3">AM-OR11-056</strain>
    </source>
</reference>
<dbReference type="PRINTS" id="PR00081">
    <property type="entry name" value="GDHRDH"/>
</dbReference>
<dbReference type="PANTHER" id="PTHR47534:SF3">
    <property type="entry name" value="ALCOHOL DEHYDROGENASE-LIKE C-TERMINAL DOMAIN-CONTAINING PROTEIN"/>
    <property type="match status" value="1"/>
</dbReference>
<dbReference type="PANTHER" id="PTHR47534">
    <property type="entry name" value="YALI0E05731P"/>
    <property type="match status" value="1"/>
</dbReference>
<name>A0A1J8QP02_9AGAM</name>
<dbReference type="InterPro" id="IPR002347">
    <property type="entry name" value="SDR_fam"/>
</dbReference>
<dbReference type="STRING" id="180088.A0A1J8QP02"/>
<dbReference type="EMBL" id="LVVM01004145">
    <property type="protein sequence ID" value="OJA13484.1"/>
    <property type="molecule type" value="Genomic_DNA"/>
</dbReference>
<accession>A0A1J8QP02</accession>
<dbReference type="GO" id="GO:0016491">
    <property type="term" value="F:oxidoreductase activity"/>
    <property type="evidence" value="ECO:0007669"/>
    <property type="project" value="UniProtKB-KW"/>
</dbReference>
<keyword evidence="3" id="KW-1185">Reference proteome</keyword>
<dbReference type="Pfam" id="PF00106">
    <property type="entry name" value="adh_short"/>
    <property type="match status" value="1"/>
</dbReference>
<dbReference type="SUPFAM" id="SSF51735">
    <property type="entry name" value="NAD(P)-binding Rossmann-fold domains"/>
    <property type="match status" value="1"/>
</dbReference>
<keyword evidence="1" id="KW-0560">Oxidoreductase</keyword>
<evidence type="ECO:0000313" key="2">
    <source>
        <dbReference type="EMBL" id="OJA13484.1"/>
    </source>
</evidence>